<sequence>VASLLELFLNIRTERAHCFVLRRKYLV</sequence>
<feature type="non-terminal residue" evidence="1">
    <location>
        <position position="1"/>
    </location>
</feature>
<reference evidence="1" key="1">
    <citation type="submission" date="2018-05" db="EMBL/GenBank/DDBJ databases">
        <authorList>
            <person name="Lanie J.A."/>
            <person name="Ng W.-L."/>
            <person name="Kazmierczak K.M."/>
            <person name="Andrzejewski T.M."/>
            <person name="Davidsen T.M."/>
            <person name="Wayne K.J."/>
            <person name="Tettelin H."/>
            <person name="Glass J.I."/>
            <person name="Rusch D."/>
            <person name="Podicherti R."/>
            <person name="Tsui H.-C.T."/>
            <person name="Winkler M.E."/>
        </authorList>
    </citation>
    <scope>NUCLEOTIDE SEQUENCE</scope>
</reference>
<name>A0A383DLH2_9ZZZZ</name>
<proteinExistence type="predicted"/>
<dbReference type="AlphaFoldDB" id="A0A383DLH2"/>
<evidence type="ECO:0000313" key="1">
    <source>
        <dbReference type="EMBL" id="SVE45199.1"/>
    </source>
</evidence>
<organism evidence="1">
    <name type="scientific">marine metagenome</name>
    <dbReference type="NCBI Taxonomy" id="408172"/>
    <lineage>
        <taxon>unclassified sequences</taxon>
        <taxon>metagenomes</taxon>
        <taxon>ecological metagenomes</taxon>
    </lineage>
</organism>
<feature type="non-terminal residue" evidence="1">
    <location>
        <position position="27"/>
    </location>
</feature>
<gene>
    <name evidence="1" type="ORF">METZ01_LOCUS498053</name>
</gene>
<dbReference type="EMBL" id="UINC01218251">
    <property type="protein sequence ID" value="SVE45199.1"/>
    <property type="molecule type" value="Genomic_DNA"/>
</dbReference>
<accession>A0A383DLH2</accession>
<protein>
    <submittedName>
        <fullName evidence="1">Uncharacterized protein</fullName>
    </submittedName>
</protein>